<reference evidence="2" key="1">
    <citation type="submission" date="2020-10" db="EMBL/GenBank/DDBJ databases">
        <authorList>
            <person name="Castelo-Branco R."/>
            <person name="Eusebio N."/>
            <person name="Adriana R."/>
            <person name="Vieira A."/>
            <person name="Brugerolle De Fraissinette N."/>
            <person name="Rezende De Castro R."/>
            <person name="Schneider M.P."/>
            <person name="Vasconcelos V."/>
            <person name="Leao P.N."/>
        </authorList>
    </citation>
    <scope>NUCLEOTIDE SEQUENCE</scope>
    <source>
        <strain evidence="2">LEGE 06105</strain>
    </source>
</reference>
<proteinExistence type="predicted"/>
<dbReference type="Proteomes" id="UP000620559">
    <property type="component" value="Unassembled WGS sequence"/>
</dbReference>
<keyword evidence="3" id="KW-1185">Reference proteome</keyword>
<dbReference type="EMBL" id="JADEWL010000167">
    <property type="protein sequence ID" value="MBE9216424.1"/>
    <property type="molecule type" value="Genomic_DNA"/>
</dbReference>
<feature type="transmembrane region" description="Helical" evidence="1">
    <location>
        <begin position="51"/>
        <end position="72"/>
    </location>
</feature>
<sequence>MYRNRKLVRAINKFFRKFRRKSSSTVKKQSLWLLRTFIVTKKRQNWANSGFVLPTVAMVSLVVVLLTIAIMFRSFERSNNASNVRVNQAVLNAATPAIDRARAKIDKLFSDPTLPRSTPSDNSLYNAFIKDLGKYTFGDETPLEVRYNLDGGSIDQKDDKPLEERETIKSAWRFPVDTDNNGKYDTFTLYGVYFRSPTRGNDGKFNRVRSPLEARTPPMDDGSLGGQCSAARGTSFSLIGDSGWYKSGANIKKSFFVYATNVPIDGKQIQAESLSNSDFEAYKGNKGFSALEFQQDQERVPINNNAVVYEDDLEIAPGGGLDINGRIFTNSNLLTSRTSNSSAESVIRFYQVSNQNSCFYQAKNSKIIVGGNLGHGRINGTGGLFDVNVDLFKPGAKGGGAIIKSSTKSVNNTSGEIAYNSQAYTQRINLLVEEALKTTTNPSEVKENIDSRIKENPGLVEADVRREELESYFKKRTRKVPFAEVDFGTTPPSTVTLKDKGSDTMRGPDEWIYPFSITNNDTSYTKLKLYRARLEATEPNKLKEVNKEEEKYLGDRVLLGNNLPALWYDPKSKNFVGKETPQDVLPKIEWTDFSDEESKYRYRTTNIEQLLSLEGASERDGFFEIKAAQNPQNSLDNVGGMRVVTGAGIYVDGPSSDSSASYPWDTDIDTTTPADVEPRSFLASSRPGWDTDFVGVGSGKIPESKLKFDSKDPIIVWPDTMPMTAGADLASNLKVKGDLLMRATAVYHYKDNAGKDQTPIACVSSYYDPTDAIKAKNGLADWSSNYNAKGKSNNGIVYQKPYSSHSARLSAIGTYSKQLNQQARLVFPNGRFVNEPLRTALEKRKSGKTLSMADNSAIDTAVCAIRILDSTLKPDSSTVPHGAIYETAFLDAREIKSIEQDANVADSDANYTRSIEERQPLEVRVTVLDLEQLRKKSIGSGSPQEYLLPNSGIIYATRDDALRDLSHSLNPDDVEKSKLLSSSDYKLDSTRRPNGIMLIKGENLERKNTFRYEEKGLILASNVPAYIKGDFNLHYKSGTSGTKIPVEEFKSQLRNDKTGKIDWSKFYDNSRKTLDDDFACRKDDPRLPSNKCTKGDSWRPATVVADAVTVLSDNFRFGFRNEGDYDLRNNQGDFKFSDEYKKQGFFDNNFLTSSQWFDDKGNPKDFDAKTGGYQGSSYLNNFVTPIQRRVEFGEYLMEICTKIPVSSCTDEYWSVDGSVGSGRAKATDQIGKEYKIATHKAGTTVDLATSDLQRYARRVAFARKPDGSLVLDEYRHPVPLGIDSSGNIQAYAKEYNKKPFPAANNPDGIPLTINQLPRNKANALWFRTTDSLPDKKLPISTDYGYDYPLFYQTIDGSTLKGTNSPEEQPLLVPVLQIHMPNKATKSADNPPANYDELPSKYEDRGVGVNKDWFQQATATTTNLTIAGGDTPARKTETNGGLENFIRYLEKWQEGSEEDSPGINHSLSGSIIQYKRSAYATAPWQIVQTNSDKKTSVGTSIFGSDYELFYPSHVNRTNGKSMTPFYTQPSRQWGFDVGLLSQIPDLFAQTFTLPPSSKPNEFFREVSRDDTWVKTLLCAKTVKIDNSGKISSTNKNAISEDQRPKDFCKEYAGS</sequence>
<dbReference type="InterPro" id="IPR049774">
    <property type="entry name" value="EPS_HpsA-like"/>
</dbReference>
<dbReference type="RefSeq" id="WP_193924984.1">
    <property type="nucleotide sequence ID" value="NZ_JADEWL010000167.1"/>
</dbReference>
<dbReference type="NCBIfam" id="NF038301">
    <property type="entry name" value="EPS_HpsA"/>
    <property type="match status" value="1"/>
</dbReference>
<protein>
    <submittedName>
        <fullName evidence="2">Uncharacterized protein</fullName>
    </submittedName>
</protein>
<evidence type="ECO:0000313" key="2">
    <source>
        <dbReference type="EMBL" id="MBE9216424.1"/>
    </source>
</evidence>
<evidence type="ECO:0000256" key="1">
    <source>
        <dbReference type="SAM" id="Phobius"/>
    </source>
</evidence>
<gene>
    <name evidence="2" type="ORF">IQ247_27825</name>
</gene>
<organism evidence="2 3">
    <name type="scientific">Plectonema cf. radiosum LEGE 06105</name>
    <dbReference type="NCBI Taxonomy" id="945769"/>
    <lineage>
        <taxon>Bacteria</taxon>
        <taxon>Bacillati</taxon>
        <taxon>Cyanobacteriota</taxon>
        <taxon>Cyanophyceae</taxon>
        <taxon>Oscillatoriophycideae</taxon>
        <taxon>Oscillatoriales</taxon>
        <taxon>Microcoleaceae</taxon>
        <taxon>Plectonema</taxon>
    </lineage>
</organism>
<keyword evidence="1" id="KW-0472">Membrane</keyword>
<comment type="caution">
    <text evidence="2">The sequence shown here is derived from an EMBL/GenBank/DDBJ whole genome shotgun (WGS) entry which is preliminary data.</text>
</comment>
<keyword evidence="1" id="KW-1133">Transmembrane helix</keyword>
<evidence type="ECO:0000313" key="3">
    <source>
        <dbReference type="Proteomes" id="UP000620559"/>
    </source>
</evidence>
<keyword evidence="1" id="KW-0812">Transmembrane</keyword>
<accession>A0A8J7FD92</accession>
<name>A0A8J7FD92_9CYAN</name>